<proteinExistence type="predicted"/>
<feature type="transmembrane region" description="Helical" evidence="1">
    <location>
        <begin position="78"/>
        <end position="98"/>
    </location>
</feature>
<dbReference type="RefSeq" id="WP_163817301.1">
    <property type="nucleotide sequence ID" value="NZ_JAAGOB010000003.1"/>
</dbReference>
<reference evidence="2 3" key="1">
    <citation type="submission" date="2020-02" db="EMBL/GenBank/DDBJ databases">
        <authorList>
            <person name="Li X.-J."/>
            <person name="Feng X.-M."/>
        </authorList>
    </citation>
    <scope>NUCLEOTIDE SEQUENCE [LARGE SCALE GENOMIC DNA]</scope>
    <source>
        <strain evidence="2 3">CGMCC 4.7225</strain>
    </source>
</reference>
<dbReference type="Proteomes" id="UP000469185">
    <property type="component" value="Unassembled WGS sequence"/>
</dbReference>
<protein>
    <submittedName>
        <fullName evidence="2">Uncharacterized protein</fullName>
    </submittedName>
</protein>
<sequence length="295" mass="28499">MPSARLPLAAAALAAVLGLASTSGSVLLAVGIAIVQIVFALGVVGSSDLSSARAAGWLGLTAGIGALVWIELSGTADLTPMAGVLGPTVLAAFVIQLLRRDGRSGLNTALSLVVTACVLIVMPVLWLSLHTTPEGTHTVTLALLGVGTVALAEALPISRAVRRVVGVLVASTGAAVLVSLVNTLGEAVPAVSAVVIAAFAGVMSAVAFAVADRLAGESGLGLPVASPNDDDLSGAADAEPGLTASGAGGVAAPATNVPVTAAATNAPASIAPLRVVGPFVAAAPAAYVLGQLLVG</sequence>
<keyword evidence="1" id="KW-1133">Transmembrane helix</keyword>
<feature type="transmembrane region" description="Helical" evidence="1">
    <location>
        <begin position="164"/>
        <end position="184"/>
    </location>
</feature>
<gene>
    <name evidence="2" type="ORF">G1H11_06530</name>
</gene>
<dbReference type="EMBL" id="JAAGOB010000003">
    <property type="protein sequence ID" value="NED94966.1"/>
    <property type="molecule type" value="Genomic_DNA"/>
</dbReference>
<organism evidence="2 3">
    <name type="scientific">Phytoactinopolyspora alkaliphila</name>
    <dbReference type="NCBI Taxonomy" id="1783498"/>
    <lineage>
        <taxon>Bacteria</taxon>
        <taxon>Bacillati</taxon>
        <taxon>Actinomycetota</taxon>
        <taxon>Actinomycetes</taxon>
        <taxon>Jiangellales</taxon>
        <taxon>Jiangellaceae</taxon>
        <taxon>Phytoactinopolyspora</taxon>
    </lineage>
</organism>
<name>A0A6N9YIX5_9ACTN</name>
<accession>A0A6N9YIX5</accession>
<evidence type="ECO:0000313" key="3">
    <source>
        <dbReference type="Proteomes" id="UP000469185"/>
    </source>
</evidence>
<feature type="transmembrane region" description="Helical" evidence="1">
    <location>
        <begin position="190"/>
        <end position="211"/>
    </location>
</feature>
<keyword evidence="3" id="KW-1185">Reference proteome</keyword>
<feature type="transmembrane region" description="Helical" evidence="1">
    <location>
        <begin position="54"/>
        <end position="72"/>
    </location>
</feature>
<keyword evidence="1" id="KW-0472">Membrane</keyword>
<comment type="caution">
    <text evidence="2">The sequence shown here is derived from an EMBL/GenBank/DDBJ whole genome shotgun (WGS) entry which is preliminary data.</text>
</comment>
<evidence type="ECO:0000256" key="1">
    <source>
        <dbReference type="SAM" id="Phobius"/>
    </source>
</evidence>
<keyword evidence="1" id="KW-0812">Transmembrane</keyword>
<feature type="transmembrane region" description="Helical" evidence="1">
    <location>
        <begin position="110"/>
        <end position="129"/>
    </location>
</feature>
<feature type="transmembrane region" description="Helical" evidence="1">
    <location>
        <begin position="30"/>
        <end position="47"/>
    </location>
</feature>
<dbReference type="AlphaFoldDB" id="A0A6N9YIX5"/>
<feature type="transmembrane region" description="Helical" evidence="1">
    <location>
        <begin position="135"/>
        <end position="152"/>
    </location>
</feature>
<evidence type="ECO:0000313" key="2">
    <source>
        <dbReference type="EMBL" id="NED94966.1"/>
    </source>
</evidence>